<sequence length="425" mass="44367">MAAFVAPTGGALLPAPASAPAIATRQSPFHGSRPLAASRRAAANCPSAPSRRRKCTPCRCRPPPSTTAPTMGVGDFLKRAAKERADAWDALRTGRGLDYAKEKASRDLGTVKKFSDGLAKSREALARDLTRVLDSSALGGGSKDLNATLAQLEEVLITSDLGVDTVDSVLADLRADAKAARLTSREDITTCLKDSLVRILLRRGGQDGVADLAVRAKGEGPTVVVVIGANGMGKTTTIGKLATRYRREGKTVLLAACDTFRAAAVAQLQTWGERADAAVVVPKTGQKSAAGVCYDAMAQGVRDDVDVVIVDTSGRLHTNINLMGELKKIVGVVGKFRDGSGPDEVLLVVDASIGRNAVTQARTWSDEVGVSGLVVTKLDGTARAGFVVSVVDELGLPVKLIGVGESVDDLRDFDPVLFVEGLVGS</sequence>
<comment type="caution">
    <text evidence="1">The sequence shown here is derived from an EMBL/GenBank/DDBJ whole genome shotgun (WGS) entry which is preliminary data.</text>
</comment>
<dbReference type="EMBL" id="CM020618">
    <property type="protein sequence ID" value="KAK1858254.1"/>
    <property type="molecule type" value="Genomic_DNA"/>
</dbReference>
<keyword evidence="2" id="KW-1185">Reference proteome</keyword>
<organism evidence="1 2">
    <name type="scientific">Pyropia yezoensis</name>
    <name type="common">Susabi-nori</name>
    <name type="synonym">Porphyra yezoensis</name>
    <dbReference type="NCBI Taxonomy" id="2788"/>
    <lineage>
        <taxon>Eukaryota</taxon>
        <taxon>Rhodophyta</taxon>
        <taxon>Bangiophyceae</taxon>
        <taxon>Bangiales</taxon>
        <taxon>Bangiaceae</taxon>
        <taxon>Pyropia</taxon>
    </lineage>
</organism>
<gene>
    <name evidence="1" type="ORF">I4F81_000864</name>
</gene>
<name>A0ACC3BJW8_PYRYE</name>
<dbReference type="Proteomes" id="UP000798662">
    <property type="component" value="Chromosome 1"/>
</dbReference>
<protein>
    <submittedName>
        <fullName evidence="1">Uncharacterized protein</fullName>
    </submittedName>
</protein>
<reference evidence="1" key="1">
    <citation type="submission" date="2019-11" db="EMBL/GenBank/DDBJ databases">
        <title>Nori genome reveals adaptations in red seaweeds to the harsh intertidal environment.</title>
        <authorList>
            <person name="Wang D."/>
            <person name="Mao Y."/>
        </authorList>
    </citation>
    <scope>NUCLEOTIDE SEQUENCE</scope>
    <source>
        <tissue evidence="1">Gametophyte</tissue>
    </source>
</reference>
<accession>A0ACC3BJW8</accession>
<evidence type="ECO:0000313" key="1">
    <source>
        <dbReference type="EMBL" id="KAK1858254.1"/>
    </source>
</evidence>
<evidence type="ECO:0000313" key="2">
    <source>
        <dbReference type="Proteomes" id="UP000798662"/>
    </source>
</evidence>
<proteinExistence type="predicted"/>